<reference evidence="1 2" key="1">
    <citation type="submission" date="2020-05" db="EMBL/GenBank/DDBJ databases">
        <title>Draft genome of xy-202 and genomic insight in genome of the genus Peptostreptococcus.</title>
        <authorList>
            <person name="Zhang Z."/>
        </authorList>
    </citation>
    <scope>NUCLEOTIDE SEQUENCE [LARGE SCALE GENOMIC DNA]</scope>
    <source>
        <strain evidence="1 2">DSM 27025</strain>
    </source>
</reference>
<accession>A0ABR6TL57</accession>
<keyword evidence="2" id="KW-1185">Reference proteome</keyword>
<dbReference type="Proteomes" id="UP000713904">
    <property type="component" value="Unassembled WGS sequence"/>
</dbReference>
<proteinExistence type="predicted"/>
<evidence type="ECO:0000313" key="2">
    <source>
        <dbReference type="Proteomes" id="UP000713904"/>
    </source>
</evidence>
<organism evidence="1 2">
    <name type="scientific">Peptostreptococcus canis</name>
    <dbReference type="NCBI Taxonomy" id="1159213"/>
    <lineage>
        <taxon>Bacteria</taxon>
        <taxon>Bacillati</taxon>
        <taxon>Bacillota</taxon>
        <taxon>Clostridia</taxon>
        <taxon>Peptostreptococcales</taxon>
        <taxon>Peptostreptococcaceae</taxon>
        <taxon>Peptostreptococcus</taxon>
    </lineage>
</organism>
<dbReference type="EMBL" id="JABGBW010000003">
    <property type="protein sequence ID" value="MBC2576132.1"/>
    <property type="molecule type" value="Genomic_DNA"/>
</dbReference>
<dbReference type="RefSeq" id="WP_185624160.1">
    <property type="nucleotide sequence ID" value="NZ_JABGBW010000003.1"/>
</dbReference>
<gene>
    <name evidence="1" type="ORF">HLB29_05480</name>
</gene>
<evidence type="ECO:0000313" key="1">
    <source>
        <dbReference type="EMBL" id="MBC2576132.1"/>
    </source>
</evidence>
<protein>
    <submittedName>
        <fullName evidence="1">Uncharacterized protein</fullName>
    </submittedName>
</protein>
<name>A0ABR6TL57_9FIRM</name>
<comment type="caution">
    <text evidence="1">The sequence shown here is derived from an EMBL/GenBank/DDBJ whole genome shotgun (WGS) entry which is preliminary data.</text>
</comment>
<sequence length="374" mass="44288">MIFNKSFCTNTRLMGTMMLAIEWIYEESNISHIFMLDSEGLGISDFYLLEDMSEEDRNLFYLQRYGGLGGVNVDLNEREACFLVKAYLDKNKRNEKPIPKEFNSDLISFYSNIDDMKMSIYDLMDKTCKDIETDEEFINYMVMRFIARDRECLMYFSNNEDVSNLHITKINGALLYNEIEKKGSDRFVCNCVFEDIDGYYEAKIIVNIEKRISDDDGLAYDDTKEEYKLRSILIVDSYPIYDFEVFDIISKQEILDIYNIVEKDELDSKIMDMYPAIQKVRFETGTLYSQYYFDNSHVDSDIYVINNDLMFLIFISEDKLFLATYDDESRKFIDNFISTRLKDSLVKENVFEFEQNVLYDFVESGSLDFYDFIN</sequence>